<dbReference type="PRINTS" id="PR00081">
    <property type="entry name" value="GDHRDH"/>
</dbReference>
<name>A0ABW1SW49_9ACTN</name>
<gene>
    <name evidence="3" type="ORF">ACFQGU_00275</name>
</gene>
<organism evidence="3 4">
    <name type="scientific">Longivirga aurantiaca</name>
    <dbReference type="NCBI Taxonomy" id="1837743"/>
    <lineage>
        <taxon>Bacteria</taxon>
        <taxon>Bacillati</taxon>
        <taxon>Actinomycetota</taxon>
        <taxon>Actinomycetes</taxon>
        <taxon>Sporichthyales</taxon>
        <taxon>Sporichthyaceae</taxon>
        <taxon>Longivirga</taxon>
    </lineage>
</organism>
<dbReference type="SUPFAM" id="SSF51735">
    <property type="entry name" value="NAD(P)-binding Rossmann-fold domains"/>
    <property type="match status" value="1"/>
</dbReference>
<comment type="similarity">
    <text evidence="1">Belongs to the short-chain dehydrogenases/reductases (SDR) family.</text>
</comment>
<keyword evidence="4" id="KW-1185">Reference proteome</keyword>
<dbReference type="PRINTS" id="PR00080">
    <property type="entry name" value="SDRFAMILY"/>
</dbReference>
<proteinExistence type="inferred from homology"/>
<comment type="caution">
    <text evidence="3">The sequence shown here is derived from an EMBL/GenBank/DDBJ whole genome shotgun (WGS) entry which is preliminary data.</text>
</comment>
<dbReference type="Gene3D" id="3.40.50.720">
    <property type="entry name" value="NAD(P)-binding Rossmann-like Domain"/>
    <property type="match status" value="1"/>
</dbReference>
<dbReference type="CDD" id="cd05233">
    <property type="entry name" value="SDR_c"/>
    <property type="match status" value="1"/>
</dbReference>
<evidence type="ECO:0000313" key="4">
    <source>
        <dbReference type="Proteomes" id="UP001596138"/>
    </source>
</evidence>
<keyword evidence="2" id="KW-0560">Oxidoreductase</keyword>
<dbReference type="InterPro" id="IPR036291">
    <property type="entry name" value="NAD(P)-bd_dom_sf"/>
</dbReference>
<dbReference type="InterPro" id="IPR002347">
    <property type="entry name" value="SDR_fam"/>
</dbReference>
<dbReference type="Pfam" id="PF13561">
    <property type="entry name" value="adh_short_C2"/>
    <property type="match status" value="1"/>
</dbReference>
<dbReference type="RefSeq" id="WP_386763343.1">
    <property type="nucleotide sequence ID" value="NZ_JBHSTI010000002.1"/>
</dbReference>
<protein>
    <submittedName>
        <fullName evidence="3">SDR family oxidoreductase</fullName>
    </submittedName>
</protein>
<dbReference type="Proteomes" id="UP001596138">
    <property type="component" value="Unassembled WGS sequence"/>
</dbReference>
<dbReference type="EMBL" id="JBHSTI010000002">
    <property type="protein sequence ID" value="MFC6236295.1"/>
    <property type="molecule type" value="Genomic_DNA"/>
</dbReference>
<dbReference type="PANTHER" id="PTHR43639">
    <property type="entry name" value="OXIDOREDUCTASE, SHORT-CHAIN DEHYDROGENASE/REDUCTASE FAMILY (AFU_ORTHOLOGUE AFUA_5G02870)"/>
    <property type="match status" value="1"/>
</dbReference>
<reference evidence="4" key="1">
    <citation type="journal article" date="2019" name="Int. J. Syst. Evol. Microbiol.">
        <title>The Global Catalogue of Microorganisms (GCM) 10K type strain sequencing project: providing services to taxonomists for standard genome sequencing and annotation.</title>
        <authorList>
            <consortium name="The Broad Institute Genomics Platform"/>
            <consortium name="The Broad Institute Genome Sequencing Center for Infectious Disease"/>
            <person name="Wu L."/>
            <person name="Ma J."/>
        </authorList>
    </citation>
    <scope>NUCLEOTIDE SEQUENCE [LARGE SCALE GENOMIC DNA]</scope>
    <source>
        <strain evidence="4">CGMCC 4.7317</strain>
    </source>
</reference>
<sequence length="247" mass="24868">MATVVVTGGSRGIGAATCVAVAEAGWDVVVDYVRDVGAAADVVRRVEALGRRAVAVQADVRDAESVERLFAAADAFGGPLVGLVNNAGISGGFARVDTVTQQQLDDVLGVNVAGPFLCCGAAVRRMSTAHGGSGGSIVNVSSRAAVLGSAGEWVHYAASKAAVDTLTVGLSQEVATEGIRVNAVAVGLVDTDLHAAAGEPGRPDRMRPTIPMKRSGTPEEVAAAIVWLLGDSSSYTTGTVLAVSGGR</sequence>
<dbReference type="PANTHER" id="PTHR43639:SF1">
    <property type="entry name" value="SHORT-CHAIN DEHYDROGENASE_REDUCTASE FAMILY PROTEIN"/>
    <property type="match status" value="1"/>
</dbReference>
<evidence type="ECO:0000256" key="1">
    <source>
        <dbReference type="ARBA" id="ARBA00006484"/>
    </source>
</evidence>
<evidence type="ECO:0000256" key="2">
    <source>
        <dbReference type="ARBA" id="ARBA00023002"/>
    </source>
</evidence>
<accession>A0ABW1SW49</accession>
<evidence type="ECO:0000313" key="3">
    <source>
        <dbReference type="EMBL" id="MFC6236295.1"/>
    </source>
</evidence>